<proteinExistence type="predicted"/>
<dbReference type="EMBL" id="FPLD01000102">
    <property type="protein sequence ID" value="SGZ12688.1"/>
    <property type="molecule type" value="Genomic_DNA"/>
</dbReference>
<keyword evidence="3" id="KW-1185">Reference proteome</keyword>
<evidence type="ECO:0000313" key="1">
    <source>
        <dbReference type="EMBL" id="SGY98627.1"/>
    </source>
</evidence>
<dbReference type="RefSeq" id="WP_075473187.1">
    <property type="nucleotide sequence ID" value="NZ_CAWQZC010000025.1"/>
</dbReference>
<evidence type="ECO:0000313" key="4">
    <source>
        <dbReference type="Proteomes" id="UP000183794"/>
    </source>
</evidence>
<evidence type="ECO:0000313" key="3">
    <source>
        <dbReference type="Proteomes" id="UP000182660"/>
    </source>
</evidence>
<dbReference type="AlphaFoldDB" id="A0A1K9ZLP6"/>
<protein>
    <submittedName>
        <fullName evidence="2">Uncharacterized protein</fullName>
    </submittedName>
</protein>
<reference evidence="1 3" key="1">
    <citation type="submission" date="2016-11" db="EMBL/GenBank/DDBJ databases">
        <authorList>
            <person name="Klemetsen T."/>
        </authorList>
    </citation>
    <scope>NUCLEOTIDE SEQUENCE [LARGE SCALE GENOMIC DNA]</scope>
    <source>
        <strain evidence="1">MT 2528</strain>
    </source>
</reference>
<dbReference type="Proteomes" id="UP000183794">
    <property type="component" value="Unassembled WGS sequence"/>
</dbReference>
<reference evidence="2 4" key="2">
    <citation type="submission" date="2016-11" db="EMBL/GenBank/DDBJ databases">
        <authorList>
            <person name="Jaros S."/>
            <person name="Januszkiewicz K."/>
            <person name="Wedrychowicz H."/>
        </authorList>
    </citation>
    <scope>NUCLEOTIDE SEQUENCE [LARGE SCALE GENOMIC DNA]</scope>
    <source>
        <strain evidence="2">NVI 5450</strain>
    </source>
</reference>
<name>A0A1K9ZLP6_9GAMM</name>
<evidence type="ECO:0000313" key="2">
    <source>
        <dbReference type="EMBL" id="SGZ12688.1"/>
    </source>
</evidence>
<dbReference type="GeneID" id="61297487"/>
<sequence length="147" mass="16245">MADIYKSDSGYSKMVGVFETAHSTSYSGKWGKVYKDSTEVGQCESQSTTGYSAKWGKVYKDSNEVGKWENESTTGYSAKWHKIYDVFGEEIGRYECASSTSYSAKWGKVYKGNDPHFLQEVGVIKNAKDDDEALQTAAAALLLGLLD</sequence>
<accession>A0A1K9ZLP6</accession>
<organism evidence="2 4">
    <name type="scientific">Moritella viscosa</name>
    <dbReference type="NCBI Taxonomy" id="80854"/>
    <lineage>
        <taxon>Bacteria</taxon>
        <taxon>Pseudomonadati</taxon>
        <taxon>Pseudomonadota</taxon>
        <taxon>Gammaproteobacteria</taxon>
        <taxon>Alteromonadales</taxon>
        <taxon>Moritellaceae</taxon>
        <taxon>Moritella</taxon>
    </lineage>
</organism>
<gene>
    <name evidence="1" type="ORF">MT2528_3672</name>
    <name evidence="2" type="ORF">NVI5450_3870</name>
</gene>
<dbReference type="EMBL" id="FPLJ01000079">
    <property type="protein sequence ID" value="SGY98627.1"/>
    <property type="molecule type" value="Genomic_DNA"/>
</dbReference>
<dbReference type="Proteomes" id="UP000182660">
    <property type="component" value="Unassembled WGS sequence"/>
</dbReference>